<proteinExistence type="inferred from homology"/>
<dbReference type="InterPro" id="IPR012349">
    <property type="entry name" value="Split_barrel_FMN-bd"/>
</dbReference>
<evidence type="ECO:0000256" key="1">
    <source>
        <dbReference type="ARBA" id="ARBA00038054"/>
    </source>
</evidence>
<dbReference type="PANTHER" id="PTHR43567:SF5">
    <property type="entry name" value="HYPOTHETICAL CYTOSOLIC PROTEIN"/>
    <property type="match status" value="1"/>
</dbReference>
<gene>
    <name evidence="3" type="ORF">IAC42_02180</name>
</gene>
<protein>
    <submittedName>
        <fullName evidence="3">Flavin reductase</fullName>
    </submittedName>
</protein>
<dbReference type="AlphaFoldDB" id="A0A9D9E974"/>
<reference evidence="3" key="1">
    <citation type="submission" date="2020-10" db="EMBL/GenBank/DDBJ databases">
        <authorList>
            <person name="Gilroy R."/>
        </authorList>
    </citation>
    <scope>NUCLEOTIDE SEQUENCE</scope>
    <source>
        <strain evidence="3">11167</strain>
    </source>
</reference>
<evidence type="ECO:0000259" key="2">
    <source>
        <dbReference type="Pfam" id="PF01613"/>
    </source>
</evidence>
<dbReference type="PANTHER" id="PTHR43567">
    <property type="entry name" value="FLAVOREDOXIN-RELATED-RELATED"/>
    <property type="match status" value="1"/>
</dbReference>
<evidence type="ECO:0000313" key="3">
    <source>
        <dbReference type="EMBL" id="MBO8442555.1"/>
    </source>
</evidence>
<dbReference type="Proteomes" id="UP000823633">
    <property type="component" value="Unassembled WGS sequence"/>
</dbReference>
<evidence type="ECO:0000313" key="4">
    <source>
        <dbReference type="Proteomes" id="UP000823633"/>
    </source>
</evidence>
<dbReference type="InterPro" id="IPR002563">
    <property type="entry name" value="Flavin_Rdtase-like_dom"/>
</dbReference>
<dbReference type="SUPFAM" id="SSF50475">
    <property type="entry name" value="FMN-binding split barrel"/>
    <property type="match status" value="1"/>
</dbReference>
<reference evidence="3" key="2">
    <citation type="journal article" date="2021" name="PeerJ">
        <title>Extensive microbial diversity within the chicken gut microbiome revealed by metagenomics and culture.</title>
        <authorList>
            <person name="Gilroy R."/>
            <person name="Ravi A."/>
            <person name="Getino M."/>
            <person name="Pursley I."/>
            <person name="Horton D.L."/>
            <person name="Alikhan N.F."/>
            <person name="Baker D."/>
            <person name="Gharbi K."/>
            <person name="Hall N."/>
            <person name="Watson M."/>
            <person name="Adriaenssens E.M."/>
            <person name="Foster-Nyarko E."/>
            <person name="Jarju S."/>
            <person name="Secka A."/>
            <person name="Antonio M."/>
            <person name="Oren A."/>
            <person name="Chaudhuri R.R."/>
            <person name="La Ragione R."/>
            <person name="Hildebrand F."/>
            <person name="Pallen M.J."/>
        </authorList>
    </citation>
    <scope>NUCLEOTIDE SEQUENCE</scope>
    <source>
        <strain evidence="3">11167</strain>
    </source>
</reference>
<name>A0A9D9E974_9SPIR</name>
<sequence>MKSEVMLSQLEFNPFSMIGQEGFLISAARGGRVALMTAGWGLMGILWGKPVVTVYVRPSRYTYDALKAGERFTLSFFPRDKADVLRYCGSHSGRECDKLAGSGLKEERIGDYVVYNEANLTFACRKLYMREMDERLVLDKSIIGEYYGEKDVHWSFTGQIEHVYI</sequence>
<dbReference type="InterPro" id="IPR052174">
    <property type="entry name" value="Flavoredoxin"/>
</dbReference>
<accession>A0A9D9E974</accession>
<dbReference type="GO" id="GO:0016646">
    <property type="term" value="F:oxidoreductase activity, acting on the CH-NH group of donors, NAD or NADP as acceptor"/>
    <property type="evidence" value="ECO:0007669"/>
    <property type="project" value="UniProtKB-ARBA"/>
</dbReference>
<dbReference type="Gene3D" id="2.30.110.10">
    <property type="entry name" value="Electron Transport, Fmn-binding Protein, Chain A"/>
    <property type="match status" value="1"/>
</dbReference>
<organism evidence="3 4">
    <name type="scientific">Candidatus Aphodenecus pullistercoris</name>
    <dbReference type="NCBI Taxonomy" id="2840669"/>
    <lineage>
        <taxon>Bacteria</taxon>
        <taxon>Pseudomonadati</taxon>
        <taxon>Spirochaetota</taxon>
        <taxon>Spirochaetia</taxon>
        <taxon>Spirochaetales</taxon>
        <taxon>Candidatus Aphodenecus</taxon>
    </lineage>
</organism>
<dbReference type="GO" id="GO:0010181">
    <property type="term" value="F:FMN binding"/>
    <property type="evidence" value="ECO:0007669"/>
    <property type="project" value="InterPro"/>
</dbReference>
<dbReference type="Pfam" id="PF01613">
    <property type="entry name" value="Flavin_Reduct"/>
    <property type="match status" value="1"/>
</dbReference>
<dbReference type="EMBL" id="JADIMU010000016">
    <property type="protein sequence ID" value="MBO8442555.1"/>
    <property type="molecule type" value="Genomic_DNA"/>
</dbReference>
<feature type="domain" description="Flavin reductase like" evidence="2">
    <location>
        <begin position="24"/>
        <end position="132"/>
    </location>
</feature>
<comment type="similarity">
    <text evidence="1">Belongs to the flavoredoxin family.</text>
</comment>
<comment type="caution">
    <text evidence="3">The sequence shown here is derived from an EMBL/GenBank/DDBJ whole genome shotgun (WGS) entry which is preliminary data.</text>
</comment>